<accession>M8ATN1</accession>
<dbReference type="Pfam" id="PF19310">
    <property type="entry name" value="TOP_N"/>
    <property type="match status" value="1"/>
</dbReference>
<organism evidence="2">
    <name type="scientific">Triticum urartu</name>
    <name type="common">Red wild einkorn</name>
    <name type="synonym">Crithodium urartu</name>
    <dbReference type="NCBI Taxonomy" id="4572"/>
    <lineage>
        <taxon>Eukaryota</taxon>
        <taxon>Viridiplantae</taxon>
        <taxon>Streptophyta</taxon>
        <taxon>Embryophyta</taxon>
        <taxon>Tracheophyta</taxon>
        <taxon>Spermatophyta</taxon>
        <taxon>Magnoliopsida</taxon>
        <taxon>Liliopsida</taxon>
        <taxon>Poales</taxon>
        <taxon>Poaceae</taxon>
        <taxon>BOP clade</taxon>
        <taxon>Pooideae</taxon>
        <taxon>Triticodae</taxon>
        <taxon>Triticeae</taxon>
        <taxon>Triticinae</taxon>
        <taxon>Triticum</taxon>
    </lineage>
</organism>
<dbReference type="Gene3D" id="1.10.1370.40">
    <property type="match status" value="1"/>
</dbReference>
<proteinExistence type="predicted"/>
<dbReference type="STRING" id="4572.M8ATN1"/>
<dbReference type="AlphaFoldDB" id="M8ATN1"/>
<gene>
    <name evidence="2" type="ORF">TRIUR3_13544</name>
</gene>
<dbReference type="eggNOG" id="KOG2089">
    <property type="taxonomic scope" value="Eukaryota"/>
</dbReference>
<dbReference type="SUPFAM" id="SSF55486">
    <property type="entry name" value="Metalloproteases ('zincins'), catalytic domain"/>
    <property type="match status" value="1"/>
</dbReference>
<dbReference type="InterPro" id="IPR045666">
    <property type="entry name" value="OpdA_N"/>
</dbReference>
<protein>
    <recommendedName>
        <fullName evidence="1">Oligopeptidase A N-terminal domain-containing protein</fullName>
    </recommendedName>
</protein>
<evidence type="ECO:0000259" key="1">
    <source>
        <dbReference type="Pfam" id="PF19310"/>
    </source>
</evidence>
<feature type="domain" description="Oligopeptidase A N-terminal" evidence="1">
    <location>
        <begin position="39"/>
        <end position="100"/>
    </location>
</feature>
<reference evidence="2" key="1">
    <citation type="journal article" date="2013" name="Nature">
        <title>Draft genome of the wheat A-genome progenitor Triticum urartu.</title>
        <authorList>
            <person name="Ling H.Q."/>
            <person name="Zhao S."/>
            <person name="Liu D."/>
            <person name="Wang J."/>
            <person name="Sun H."/>
            <person name="Zhang C."/>
            <person name="Fan H."/>
            <person name="Li D."/>
            <person name="Dong L."/>
            <person name="Tao Y."/>
            <person name="Gao C."/>
            <person name="Wu H."/>
            <person name="Li Y."/>
            <person name="Cui Y."/>
            <person name="Guo X."/>
            <person name="Zheng S."/>
            <person name="Wang B."/>
            <person name="Yu K."/>
            <person name="Liang Q."/>
            <person name="Yang W."/>
            <person name="Lou X."/>
            <person name="Chen J."/>
            <person name="Feng M."/>
            <person name="Jian J."/>
            <person name="Zhang X."/>
            <person name="Luo G."/>
            <person name="Jiang Y."/>
            <person name="Liu J."/>
            <person name="Wang Z."/>
            <person name="Sha Y."/>
            <person name="Zhang B."/>
            <person name="Wu H."/>
            <person name="Tang D."/>
            <person name="Shen Q."/>
            <person name="Xue P."/>
            <person name="Zou S."/>
            <person name="Wang X."/>
            <person name="Liu X."/>
            <person name="Wang F."/>
            <person name="Yang Y."/>
            <person name="An X."/>
            <person name="Dong Z."/>
            <person name="Zhang K."/>
            <person name="Zhang X."/>
            <person name="Luo M.C."/>
            <person name="Dvorak J."/>
            <person name="Tong Y."/>
            <person name="Wang J."/>
            <person name="Yang H."/>
            <person name="Li Z."/>
            <person name="Wang D."/>
            <person name="Zhang A."/>
            <person name="Wang J."/>
        </authorList>
    </citation>
    <scope>NUCLEOTIDE SEQUENCE</scope>
</reference>
<name>M8ATN1_TRIUA</name>
<dbReference type="EMBL" id="KD004373">
    <property type="protein sequence ID" value="EMS68575.1"/>
    <property type="molecule type" value="Genomic_DNA"/>
</dbReference>
<evidence type="ECO:0000313" key="2">
    <source>
        <dbReference type="EMBL" id="EMS68575.1"/>
    </source>
</evidence>
<sequence length="259" mass="29068">MENADRSSNPLLADYDFPSFDRVEPAHIRPGIHALLVLRASLEGKLEELEKGVAPVWECLVHPLERSIDRLDIVWNIVDHIKAVKDSPDLRAVVEDVQPWMQMDVMIMLCTECFNQQQKNQFDVWMLHAVVANDLCTDDSFGLATSDPTWPGKTPSDQNKRSWVQRPFVLVVAFQDLLIEKLLGKDLTDFGTRSGKSLSLGMPKAPQDLCRDHRCTRSDENQKTPILGEVLAKEIHETPGKILAGDDRGAATRPLLGPL</sequence>